<evidence type="ECO:0008006" key="3">
    <source>
        <dbReference type="Google" id="ProtNLM"/>
    </source>
</evidence>
<organism evidence="1 2">
    <name type="scientific">Nonomuraea zeae</name>
    <dbReference type="NCBI Taxonomy" id="1642303"/>
    <lineage>
        <taxon>Bacteria</taxon>
        <taxon>Bacillati</taxon>
        <taxon>Actinomycetota</taxon>
        <taxon>Actinomycetes</taxon>
        <taxon>Streptosporangiales</taxon>
        <taxon>Streptosporangiaceae</taxon>
        <taxon>Nonomuraea</taxon>
    </lineage>
</organism>
<dbReference type="EMBL" id="VCKX01000351">
    <property type="protein sequence ID" value="TMR17951.1"/>
    <property type="molecule type" value="Genomic_DNA"/>
</dbReference>
<proteinExistence type="predicted"/>
<reference evidence="1 2" key="1">
    <citation type="submission" date="2019-05" db="EMBL/GenBank/DDBJ databases">
        <title>Draft genome sequence of Nonomuraea zeae DSM 100528.</title>
        <authorList>
            <person name="Saricaoglu S."/>
            <person name="Isik K."/>
        </authorList>
    </citation>
    <scope>NUCLEOTIDE SEQUENCE [LARGE SCALE GENOMIC DNA]</scope>
    <source>
        <strain evidence="1 2">DSM 100528</strain>
    </source>
</reference>
<keyword evidence="2" id="KW-1185">Reference proteome</keyword>
<dbReference type="RefSeq" id="WP_138697641.1">
    <property type="nucleotide sequence ID" value="NZ_JBHSAZ010000098.1"/>
</dbReference>
<comment type="caution">
    <text evidence="1">The sequence shown here is derived from an EMBL/GenBank/DDBJ whole genome shotgun (WGS) entry which is preliminary data.</text>
</comment>
<dbReference type="AlphaFoldDB" id="A0A5S4FG01"/>
<dbReference type="Proteomes" id="UP000306628">
    <property type="component" value="Unassembled WGS sequence"/>
</dbReference>
<evidence type="ECO:0000313" key="2">
    <source>
        <dbReference type="Proteomes" id="UP000306628"/>
    </source>
</evidence>
<sequence length="132" mass="14542">MIAGYVADLTAILRLLADGEEGADARTALEVLTEDGHALLLPVTTFAQAAIVADPDPAQLMWLFGFRSCIIENLTRQEIFRVVRQARHAPRPLDVPLHHAHTAYLAIDRGWPVLTGDAAGWQGYGHLEFFQV</sequence>
<accession>A0A5S4FG01</accession>
<evidence type="ECO:0000313" key="1">
    <source>
        <dbReference type="EMBL" id="TMR17951.1"/>
    </source>
</evidence>
<gene>
    <name evidence="1" type="ORF">ETD85_54025</name>
</gene>
<dbReference type="OrthoDB" id="3427309at2"/>
<protein>
    <recommendedName>
        <fullName evidence="3">Type II toxin-antitoxin system VapC family toxin</fullName>
    </recommendedName>
</protein>
<name>A0A5S4FG01_9ACTN</name>